<feature type="transmembrane region" description="Helical" evidence="2">
    <location>
        <begin position="269"/>
        <end position="286"/>
    </location>
</feature>
<dbReference type="InterPro" id="IPR025646">
    <property type="entry name" value="DUF4350"/>
</dbReference>
<dbReference type="STRING" id="1173111.SAMN05444955_108216"/>
<reference evidence="4 5" key="1">
    <citation type="submission" date="2016-10" db="EMBL/GenBank/DDBJ databases">
        <authorList>
            <person name="de Groot N.N."/>
        </authorList>
    </citation>
    <scope>NUCLEOTIDE SEQUENCE [LARGE SCALE GENOMIC DNA]</scope>
    <source>
        <strain evidence="4 5">DSM 46701</strain>
    </source>
</reference>
<evidence type="ECO:0000313" key="5">
    <source>
        <dbReference type="Proteomes" id="UP000199695"/>
    </source>
</evidence>
<evidence type="ECO:0000256" key="1">
    <source>
        <dbReference type="SAM" id="MobiDB-lite"/>
    </source>
</evidence>
<evidence type="ECO:0000313" key="4">
    <source>
        <dbReference type="EMBL" id="SEN31613.1"/>
    </source>
</evidence>
<sequence length="419" mass="47890">MRRDQVWLTVTVVLVCAIIAFSLSQWLSFPGKVPYSAKNPKELGVKAFYLFVEKRGKKVGLWESGYNQLPAAGGNTLMVISPQGEALSQADVKDLRHWVQMGNQLVLWAPVDSDWVKAFRLKGEECLASSNFRFVIPRQNDPWLGKVQLLEWTGDQCVSPNDETRPLLVDREHHTLVAEQIIGRGRIVYIPEVSLVTNDRIDQADHIALLLSLIENRPGTIWFDETVHSLSSQLVQPPKKSDELSEAPPNSEMPEPSMPSFFSLIGNDAWPILLQLIFLVVLWLYAKGKRFAAPRFERVKEKRNALEYVEAMAVWYSRSGIRKEALMIQHQELRKEILETLRLPRKISDESLSRQIEQCIGTDFRRAYDELTSTIVQVVSSKRNISQAAFIQWSASIQELRKELEQWKNTPRISAASRL</sequence>
<dbReference type="OrthoDB" id="2986782at2"/>
<keyword evidence="5" id="KW-1185">Reference proteome</keyword>
<dbReference type="Pfam" id="PF14258">
    <property type="entry name" value="DUF4350"/>
    <property type="match status" value="1"/>
</dbReference>
<keyword evidence="2" id="KW-0812">Transmembrane</keyword>
<dbReference type="AlphaFoldDB" id="A0A1H8FIQ4"/>
<dbReference type="EMBL" id="FOCQ01000008">
    <property type="protein sequence ID" value="SEN31613.1"/>
    <property type="molecule type" value="Genomic_DNA"/>
</dbReference>
<organism evidence="4 5">
    <name type="scientific">Lihuaxuella thermophila</name>
    <dbReference type="NCBI Taxonomy" id="1173111"/>
    <lineage>
        <taxon>Bacteria</taxon>
        <taxon>Bacillati</taxon>
        <taxon>Bacillota</taxon>
        <taxon>Bacilli</taxon>
        <taxon>Bacillales</taxon>
        <taxon>Thermoactinomycetaceae</taxon>
        <taxon>Lihuaxuella</taxon>
    </lineage>
</organism>
<dbReference type="RefSeq" id="WP_089968908.1">
    <property type="nucleotide sequence ID" value="NZ_FOCQ01000008.1"/>
</dbReference>
<keyword evidence="2" id="KW-1133">Transmembrane helix</keyword>
<evidence type="ECO:0000256" key="2">
    <source>
        <dbReference type="SAM" id="Phobius"/>
    </source>
</evidence>
<feature type="region of interest" description="Disordered" evidence="1">
    <location>
        <begin position="234"/>
        <end position="254"/>
    </location>
</feature>
<evidence type="ECO:0000259" key="3">
    <source>
        <dbReference type="Pfam" id="PF14258"/>
    </source>
</evidence>
<dbReference type="Proteomes" id="UP000199695">
    <property type="component" value="Unassembled WGS sequence"/>
</dbReference>
<feature type="domain" description="DUF4350" evidence="3">
    <location>
        <begin position="38"/>
        <end position="214"/>
    </location>
</feature>
<accession>A0A1H8FIQ4</accession>
<name>A0A1H8FIQ4_9BACL</name>
<proteinExistence type="predicted"/>
<protein>
    <recommendedName>
        <fullName evidence="3">DUF4350 domain-containing protein</fullName>
    </recommendedName>
</protein>
<gene>
    <name evidence="4" type="ORF">SAMN05444955_108216</name>
</gene>
<keyword evidence="2" id="KW-0472">Membrane</keyword>